<reference evidence="2 3" key="1">
    <citation type="submission" date="2019-12" db="EMBL/GenBank/DDBJ databases">
        <authorList>
            <person name="Xu J."/>
        </authorList>
    </citation>
    <scope>NUCLEOTIDE SEQUENCE [LARGE SCALE GENOMIC DNA]</scope>
    <source>
        <strain evidence="2 3">HX-5-24</strain>
    </source>
</reference>
<keyword evidence="1" id="KW-0732">Signal</keyword>
<evidence type="ECO:0000256" key="1">
    <source>
        <dbReference type="SAM" id="SignalP"/>
    </source>
</evidence>
<name>A0A7C9M4A7_9GAMM</name>
<keyword evidence="3" id="KW-1185">Reference proteome</keyword>
<gene>
    <name evidence="2" type="ORF">GN331_12000</name>
</gene>
<evidence type="ECO:0000313" key="3">
    <source>
        <dbReference type="Proteomes" id="UP000479692"/>
    </source>
</evidence>
<evidence type="ECO:0000313" key="2">
    <source>
        <dbReference type="EMBL" id="MUV14926.1"/>
    </source>
</evidence>
<dbReference type="Proteomes" id="UP000479692">
    <property type="component" value="Unassembled WGS sequence"/>
</dbReference>
<feature type="signal peptide" evidence="1">
    <location>
        <begin position="1"/>
        <end position="20"/>
    </location>
</feature>
<feature type="chain" id="PRO_5028859230" evidence="1">
    <location>
        <begin position="21"/>
        <end position="52"/>
    </location>
</feature>
<dbReference type="RefSeq" id="WP_156642412.1">
    <property type="nucleotide sequence ID" value="NZ_WOXT01000003.1"/>
</dbReference>
<dbReference type="EMBL" id="WOXT01000003">
    <property type="protein sequence ID" value="MUV14926.1"/>
    <property type="molecule type" value="Genomic_DNA"/>
</dbReference>
<comment type="caution">
    <text evidence="2">The sequence shown here is derived from an EMBL/GenBank/DDBJ whole genome shotgun (WGS) entry which is preliminary data.</text>
</comment>
<accession>A0A7C9M4A7</accession>
<dbReference type="AlphaFoldDB" id="A0A7C9M4A7"/>
<protein>
    <submittedName>
        <fullName evidence="2">Uncharacterized protein</fullName>
    </submittedName>
</protein>
<sequence length="52" mass="5502">MRLRVAAAVVLLALSAATPASERRASEDPSVEATVNTFIGTKDEGNTFEPLQ</sequence>
<proteinExistence type="predicted"/>
<organism evidence="2 3">
    <name type="scientific">Noviluteimonas gilva</name>
    <dbReference type="NCBI Taxonomy" id="2682097"/>
    <lineage>
        <taxon>Bacteria</taxon>
        <taxon>Pseudomonadati</taxon>
        <taxon>Pseudomonadota</taxon>
        <taxon>Gammaproteobacteria</taxon>
        <taxon>Lysobacterales</taxon>
        <taxon>Lysobacteraceae</taxon>
        <taxon>Noviluteimonas</taxon>
    </lineage>
</organism>